<sequence length="95" mass="11141">MLKQLNMNLFTMCVTVLSVGVLYDCVWLLVHLAYYQNLAYTLLFLTPTRGLSLFLLSNLYVVLIFDLDPWALLQILDWFIGRLVWYDLTRTLTFG</sequence>
<evidence type="ECO:0000313" key="2">
    <source>
        <dbReference type="EMBL" id="WWB00501.1"/>
    </source>
</evidence>
<organism evidence="2">
    <name type="scientific">Cardioderma bat coronavirus</name>
    <dbReference type="NCBI Taxonomy" id="3119326"/>
    <lineage>
        <taxon>Viruses</taxon>
        <taxon>Riboviria</taxon>
        <taxon>Orthornavirae</taxon>
        <taxon>Pisuviricota</taxon>
        <taxon>Pisoniviricetes</taxon>
        <taxon>Nidovirales</taxon>
        <taxon>Cornidovirineae</taxon>
        <taxon>Coronaviridae</taxon>
    </lineage>
</organism>
<keyword evidence="1" id="KW-0472">Membrane</keyword>
<accession>A0AB38ZDL9</accession>
<dbReference type="EMBL" id="PP273172">
    <property type="protein sequence ID" value="WWB00501.1"/>
    <property type="molecule type" value="Genomic_RNA"/>
</dbReference>
<feature type="transmembrane region" description="Helical" evidence="1">
    <location>
        <begin position="50"/>
        <end position="73"/>
    </location>
</feature>
<name>A0AB38ZDL9_9NIDO</name>
<reference evidence="2" key="1">
    <citation type="submission" date="2024-02" db="EMBL/GenBank/DDBJ databases">
        <title>Substantial viral diversity in bats and rodents from East Africa: insights into evolution, recombination, and co-circulation.</title>
        <authorList>
            <person name="Hu B."/>
        </authorList>
    </citation>
    <scope>NUCLEOTIDE SEQUENCE</scope>
    <source>
        <strain evidence="2">2A/Kenya/BAT2621/2015</strain>
    </source>
</reference>
<keyword evidence="1" id="KW-0812">Transmembrane</keyword>
<evidence type="ECO:0000256" key="1">
    <source>
        <dbReference type="SAM" id="Phobius"/>
    </source>
</evidence>
<keyword evidence="1" id="KW-1133">Transmembrane helix</keyword>
<proteinExistence type="predicted"/>
<feature type="transmembrane region" description="Helical" evidence="1">
    <location>
        <begin position="7"/>
        <end position="30"/>
    </location>
</feature>
<protein>
    <submittedName>
        <fullName evidence="2">Uncharacterized protein</fullName>
    </submittedName>
</protein>